<protein>
    <submittedName>
        <fullName evidence="2">Uncharacterized protein</fullName>
    </submittedName>
</protein>
<evidence type="ECO:0000313" key="3">
    <source>
        <dbReference type="Proteomes" id="UP001238088"/>
    </source>
</evidence>
<feature type="region of interest" description="Disordered" evidence="1">
    <location>
        <begin position="1"/>
        <end position="26"/>
    </location>
</feature>
<feature type="compositionally biased region" description="Polar residues" evidence="1">
    <location>
        <begin position="14"/>
        <end position="26"/>
    </location>
</feature>
<accession>A0ABU0ATA8</accession>
<gene>
    <name evidence="2" type="ORF">J2S17_005207</name>
</gene>
<reference evidence="2 3" key="1">
    <citation type="submission" date="2023-07" db="EMBL/GenBank/DDBJ databases">
        <title>Genomic Encyclopedia of Type Strains, Phase IV (KMG-IV): sequencing the most valuable type-strain genomes for metagenomic binning, comparative biology and taxonomic classification.</title>
        <authorList>
            <person name="Goeker M."/>
        </authorList>
    </citation>
    <scope>NUCLEOTIDE SEQUENCE [LARGE SCALE GENOMIC DNA]</scope>
    <source>
        <strain evidence="2 3">DSM 23494</strain>
    </source>
</reference>
<organism evidence="2 3">
    <name type="scientific">Cytobacillus purgationiresistens</name>
    <dbReference type="NCBI Taxonomy" id="863449"/>
    <lineage>
        <taxon>Bacteria</taxon>
        <taxon>Bacillati</taxon>
        <taxon>Bacillota</taxon>
        <taxon>Bacilli</taxon>
        <taxon>Bacillales</taxon>
        <taxon>Bacillaceae</taxon>
        <taxon>Cytobacillus</taxon>
    </lineage>
</organism>
<keyword evidence="3" id="KW-1185">Reference proteome</keyword>
<evidence type="ECO:0000256" key="1">
    <source>
        <dbReference type="SAM" id="MobiDB-lite"/>
    </source>
</evidence>
<dbReference type="Proteomes" id="UP001238088">
    <property type="component" value="Unassembled WGS sequence"/>
</dbReference>
<feature type="compositionally biased region" description="Basic and acidic residues" evidence="1">
    <location>
        <begin position="1"/>
        <end position="12"/>
    </location>
</feature>
<sequence length="43" mass="4702">MPTKPADNKKIASAEQTGRSRSFDKGNTVSVSELMLTDCKEET</sequence>
<proteinExistence type="predicted"/>
<evidence type="ECO:0000313" key="2">
    <source>
        <dbReference type="EMBL" id="MDQ0273275.1"/>
    </source>
</evidence>
<dbReference type="EMBL" id="JAUSUB010000036">
    <property type="protein sequence ID" value="MDQ0273275.1"/>
    <property type="molecule type" value="Genomic_DNA"/>
</dbReference>
<name>A0ABU0ATA8_9BACI</name>
<comment type="caution">
    <text evidence="2">The sequence shown here is derived from an EMBL/GenBank/DDBJ whole genome shotgun (WGS) entry which is preliminary data.</text>
</comment>